<evidence type="ECO:0000256" key="4">
    <source>
        <dbReference type="SAM" id="Phobius"/>
    </source>
</evidence>
<evidence type="ECO:0000313" key="6">
    <source>
        <dbReference type="Proteomes" id="UP000305423"/>
    </source>
</evidence>
<organism evidence="5 6">
    <name type="scientific">Pseudoalteromonas piscicida</name>
    <dbReference type="NCBI Taxonomy" id="43662"/>
    <lineage>
        <taxon>Bacteria</taxon>
        <taxon>Pseudomonadati</taxon>
        <taxon>Pseudomonadota</taxon>
        <taxon>Gammaproteobacteria</taxon>
        <taxon>Alteromonadales</taxon>
        <taxon>Pseudoalteromonadaceae</taxon>
        <taxon>Pseudoalteromonas</taxon>
    </lineage>
</organism>
<reference evidence="5 6" key="1">
    <citation type="submission" date="2017-12" db="EMBL/GenBank/DDBJ databases">
        <authorList>
            <person name="Paulsen S."/>
            <person name="Gram L.K."/>
        </authorList>
    </citation>
    <scope>NUCLEOTIDE SEQUENCE [LARGE SCALE GENOMIC DNA]</scope>
    <source>
        <strain evidence="5 6">S1607</strain>
    </source>
</reference>
<sequence length="423" mass="47648">MRSEVYMELNIKDSIERHKRSTSGLQVKRLLLCAVICIPLLGYMFFPTVPVINKEELRISIVKQGELKIEVAGYGKLRSRDLRVISSDDKAIVEKVFYYPGDRVEANTVIVAMNNPELVRKVDQARFELVKHKASMEEKKLQDQYTLLEQEQTIHNLRNQIQLEKLNHDAQLELHKKNIVSDIDFERTTLKLSDLEKQLETSIGRLAFLKNLHAKQIELQQKIEEQFQLNYDTAKQMLDRMQVTAGIAGILQELTVDIGSSVSAGEKIALVGSDSDLVVRLKVPQFNADRIKLGMPGHIQTLAGKVDTVVQRIDPTVIDGKVNIEMALIGQYVPGLRPELTVDGNIEIDTIKNALYIELPESVRANSEQDLLKVVDDTGHWQKLRFGMQSDNLIEIKGGAAVGDRFVLSPLANFSDAGSLKLE</sequence>
<name>A0AAQ2IT92_PSEO7</name>
<dbReference type="InterPro" id="IPR050465">
    <property type="entry name" value="UPF0194_transport"/>
</dbReference>
<evidence type="ECO:0000256" key="2">
    <source>
        <dbReference type="ARBA" id="ARBA00023054"/>
    </source>
</evidence>
<dbReference type="AlphaFoldDB" id="A0AAQ2IT92"/>
<gene>
    <name evidence="5" type="ORF">CWB74_07245</name>
</gene>
<feature type="coiled-coil region" evidence="3">
    <location>
        <begin position="131"/>
        <end position="167"/>
    </location>
</feature>
<dbReference type="GO" id="GO:0030313">
    <property type="term" value="C:cell envelope"/>
    <property type="evidence" value="ECO:0007669"/>
    <property type="project" value="UniProtKB-SubCell"/>
</dbReference>
<evidence type="ECO:0000256" key="1">
    <source>
        <dbReference type="ARBA" id="ARBA00004196"/>
    </source>
</evidence>
<dbReference type="Gene3D" id="2.40.50.100">
    <property type="match status" value="1"/>
</dbReference>
<evidence type="ECO:0000256" key="3">
    <source>
        <dbReference type="SAM" id="Coils"/>
    </source>
</evidence>
<dbReference type="Gene3D" id="1.10.287.470">
    <property type="entry name" value="Helix hairpin bin"/>
    <property type="match status" value="1"/>
</dbReference>
<evidence type="ECO:0000313" key="5">
    <source>
        <dbReference type="EMBL" id="TMN78785.1"/>
    </source>
</evidence>
<dbReference type="PANTHER" id="PTHR32347">
    <property type="entry name" value="EFFLUX SYSTEM COMPONENT YKNX-RELATED"/>
    <property type="match status" value="1"/>
</dbReference>
<accession>A0AAQ2IT92</accession>
<dbReference type="Gene3D" id="2.40.30.170">
    <property type="match status" value="1"/>
</dbReference>
<keyword evidence="4" id="KW-0812">Transmembrane</keyword>
<comment type="subcellular location">
    <subcellularLocation>
        <location evidence="1">Cell envelope</location>
    </subcellularLocation>
</comment>
<dbReference type="Proteomes" id="UP000305423">
    <property type="component" value="Unassembled WGS sequence"/>
</dbReference>
<feature type="transmembrane region" description="Helical" evidence="4">
    <location>
        <begin position="27"/>
        <end position="46"/>
    </location>
</feature>
<protein>
    <submittedName>
        <fullName evidence="5">Efflux RND transporter periplasmic adaptor subunit</fullName>
    </submittedName>
</protein>
<comment type="caution">
    <text evidence="5">The sequence shown here is derived from an EMBL/GenBank/DDBJ whole genome shotgun (WGS) entry which is preliminary data.</text>
</comment>
<dbReference type="PANTHER" id="PTHR32347:SF23">
    <property type="entry name" value="BLL5650 PROTEIN"/>
    <property type="match status" value="1"/>
</dbReference>
<proteinExistence type="predicted"/>
<keyword evidence="4" id="KW-0472">Membrane</keyword>
<keyword evidence="2 3" id="KW-0175">Coiled coil</keyword>
<reference evidence="6" key="2">
    <citation type="submission" date="2019-06" db="EMBL/GenBank/DDBJ databases">
        <title>Co-occurence of chitin degradation, pigmentation and bioactivity in marine Pseudoalteromonas.</title>
        <authorList>
            <person name="Sonnenschein E.C."/>
            <person name="Bech P.K."/>
        </authorList>
    </citation>
    <scope>NUCLEOTIDE SEQUENCE [LARGE SCALE GENOMIC DNA]</scope>
    <source>
        <strain evidence="6">S1607</strain>
    </source>
</reference>
<keyword evidence="4" id="KW-1133">Transmembrane helix</keyword>
<dbReference type="EMBL" id="PNEL01000018">
    <property type="protein sequence ID" value="TMN78785.1"/>
    <property type="molecule type" value="Genomic_DNA"/>
</dbReference>